<dbReference type="InterPro" id="IPR015500">
    <property type="entry name" value="Peptidase_S8_subtilisin-rel"/>
</dbReference>
<sequence length="382" mass="37911">MAALAAVTAIASAVLWPGVPAYADKVRNAQWHIKFLDLAEAQRITKGAGVKVAVIDTGVAPHPDLRGNLKKGIDVASGRGNGQTDADGHGTSMAGIIAGRGQGPNDGVLGIAPEAEILPIKAMGAVKQGGDFQGDEVAEGIAWGVKLGAGVINASLAGTPSRPLNEAIAQAVEADTLIVAAAGNKTDVLIFAYPAALPDVLAVGAIDKNGKLAKFSRTGEKVALCAPGADVASTGLNGGYLLNNGTSAATAVVSGAAALVRAKFPGLSAKEVAHRLTATADDYGTPGKDEECGYGVLNVVKALTADVPPLTATAAPSTGGSAPAVDGSAAPSTPPVTNEAAPEAKSSNSVLGPVAGIGVAVVALIALIAFGVARIRRRDARR</sequence>
<keyword evidence="3" id="KW-1003">Cell membrane</keyword>
<dbReference type="PANTHER" id="PTHR43806">
    <property type="entry name" value="PEPTIDASE S8"/>
    <property type="match status" value="1"/>
</dbReference>
<accession>A0ABQ3X6N0</accession>
<keyword evidence="5 12" id="KW-0812">Transmembrane</keyword>
<keyword evidence="6 10" id="KW-0378">Hydrolase</keyword>
<comment type="similarity">
    <text evidence="2 10">Belongs to the peptidase S8 family.</text>
</comment>
<dbReference type="PROSITE" id="PS51892">
    <property type="entry name" value="SUBTILASE"/>
    <property type="match status" value="1"/>
</dbReference>
<feature type="domain" description="Peptidase S8/S53" evidence="13">
    <location>
        <begin position="47"/>
        <end position="295"/>
    </location>
</feature>
<dbReference type="NCBIfam" id="TIGR03921">
    <property type="entry name" value="T7SS_mycosin"/>
    <property type="match status" value="1"/>
</dbReference>
<keyword evidence="15" id="KW-1185">Reference proteome</keyword>
<reference evidence="14 15" key="1">
    <citation type="submission" date="2021-01" db="EMBL/GenBank/DDBJ databases">
        <title>Whole genome shotgun sequence of Actinoplanes couchii NBRC 106145.</title>
        <authorList>
            <person name="Komaki H."/>
            <person name="Tamura T."/>
        </authorList>
    </citation>
    <scope>NUCLEOTIDE SEQUENCE [LARGE SCALE GENOMIC DNA]</scope>
    <source>
        <strain evidence="14 15">NBRC 106145</strain>
    </source>
</reference>
<dbReference type="PRINTS" id="PR00723">
    <property type="entry name" value="SUBTILISIN"/>
</dbReference>
<keyword evidence="4 10" id="KW-0645">Protease</keyword>
<evidence type="ECO:0000313" key="15">
    <source>
        <dbReference type="Proteomes" id="UP000612282"/>
    </source>
</evidence>
<dbReference type="SUPFAM" id="SSF52743">
    <property type="entry name" value="Subtilisin-like"/>
    <property type="match status" value="1"/>
</dbReference>
<evidence type="ECO:0000256" key="4">
    <source>
        <dbReference type="ARBA" id="ARBA00022670"/>
    </source>
</evidence>
<keyword evidence="9 12" id="KW-0472">Membrane</keyword>
<organism evidence="14 15">
    <name type="scientific">Actinoplanes couchii</name>
    <dbReference type="NCBI Taxonomy" id="403638"/>
    <lineage>
        <taxon>Bacteria</taxon>
        <taxon>Bacillati</taxon>
        <taxon>Actinomycetota</taxon>
        <taxon>Actinomycetes</taxon>
        <taxon>Micromonosporales</taxon>
        <taxon>Micromonosporaceae</taxon>
        <taxon>Actinoplanes</taxon>
    </lineage>
</organism>
<dbReference type="GO" id="GO:0008233">
    <property type="term" value="F:peptidase activity"/>
    <property type="evidence" value="ECO:0007669"/>
    <property type="project" value="UniProtKB-KW"/>
</dbReference>
<evidence type="ECO:0000256" key="7">
    <source>
        <dbReference type="ARBA" id="ARBA00022825"/>
    </source>
</evidence>
<proteinExistence type="inferred from homology"/>
<dbReference type="InterPro" id="IPR036852">
    <property type="entry name" value="Peptidase_S8/S53_dom_sf"/>
</dbReference>
<dbReference type="InterPro" id="IPR000209">
    <property type="entry name" value="Peptidase_S8/S53_dom"/>
</dbReference>
<dbReference type="GO" id="GO:0006508">
    <property type="term" value="P:proteolysis"/>
    <property type="evidence" value="ECO:0007669"/>
    <property type="project" value="UniProtKB-KW"/>
</dbReference>
<feature type="active site" description="Charge relay system" evidence="10">
    <location>
        <position position="56"/>
    </location>
</feature>
<evidence type="ECO:0000256" key="9">
    <source>
        <dbReference type="ARBA" id="ARBA00023136"/>
    </source>
</evidence>
<feature type="transmembrane region" description="Helical" evidence="12">
    <location>
        <begin position="350"/>
        <end position="373"/>
    </location>
</feature>
<evidence type="ECO:0000313" key="14">
    <source>
        <dbReference type="EMBL" id="GID54146.1"/>
    </source>
</evidence>
<dbReference type="Gene3D" id="3.40.50.200">
    <property type="entry name" value="Peptidase S8/S53 domain"/>
    <property type="match status" value="1"/>
</dbReference>
<comment type="caution">
    <text evidence="14">The sequence shown here is derived from an EMBL/GenBank/DDBJ whole genome shotgun (WGS) entry which is preliminary data.</text>
</comment>
<keyword evidence="7 10" id="KW-0720">Serine protease</keyword>
<evidence type="ECO:0000256" key="8">
    <source>
        <dbReference type="ARBA" id="ARBA00022989"/>
    </source>
</evidence>
<dbReference type="EMBL" id="BOMG01000037">
    <property type="protein sequence ID" value="GID54146.1"/>
    <property type="molecule type" value="Genomic_DNA"/>
</dbReference>
<evidence type="ECO:0000256" key="5">
    <source>
        <dbReference type="ARBA" id="ARBA00022692"/>
    </source>
</evidence>
<dbReference type="PROSITE" id="PS00136">
    <property type="entry name" value="SUBTILASE_ASP"/>
    <property type="match status" value="1"/>
</dbReference>
<dbReference type="PANTHER" id="PTHR43806:SF11">
    <property type="entry name" value="CEREVISIN-RELATED"/>
    <property type="match status" value="1"/>
</dbReference>
<dbReference type="InterPro" id="IPR050131">
    <property type="entry name" value="Peptidase_S8_subtilisin-like"/>
</dbReference>
<evidence type="ECO:0000256" key="12">
    <source>
        <dbReference type="SAM" id="Phobius"/>
    </source>
</evidence>
<evidence type="ECO:0000256" key="11">
    <source>
        <dbReference type="SAM" id="MobiDB-lite"/>
    </source>
</evidence>
<feature type="active site" description="Charge relay system" evidence="10">
    <location>
        <position position="247"/>
    </location>
</feature>
<evidence type="ECO:0000256" key="6">
    <source>
        <dbReference type="ARBA" id="ARBA00022801"/>
    </source>
</evidence>
<evidence type="ECO:0000256" key="1">
    <source>
        <dbReference type="ARBA" id="ARBA00004162"/>
    </source>
</evidence>
<feature type="active site" description="Charge relay system" evidence="10">
    <location>
        <position position="89"/>
    </location>
</feature>
<comment type="subcellular location">
    <subcellularLocation>
        <location evidence="1">Cell membrane</location>
        <topology evidence="1">Single-pass membrane protein</topology>
    </subcellularLocation>
</comment>
<dbReference type="Pfam" id="PF00082">
    <property type="entry name" value="Peptidase_S8"/>
    <property type="match status" value="1"/>
</dbReference>
<feature type="compositionally biased region" description="Low complexity" evidence="11">
    <location>
        <begin position="313"/>
        <end position="324"/>
    </location>
</feature>
<keyword evidence="8 12" id="KW-1133">Transmembrane helix</keyword>
<dbReference type="InterPro" id="IPR023827">
    <property type="entry name" value="Peptidase_S8_Asp-AS"/>
</dbReference>
<gene>
    <name evidence="14" type="ORF">Aco03nite_025500</name>
</gene>
<evidence type="ECO:0000256" key="10">
    <source>
        <dbReference type="PROSITE-ProRule" id="PRU01240"/>
    </source>
</evidence>
<evidence type="ECO:0000256" key="3">
    <source>
        <dbReference type="ARBA" id="ARBA00022475"/>
    </source>
</evidence>
<dbReference type="InterPro" id="IPR023834">
    <property type="entry name" value="T7SS_pept_S8A_mycosin"/>
</dbReference>
<dbReference type="Proteomes" id="UP000612282">
    <property type="component" value="Unassembled WGS sequence"/>
</dbReference>
<evidence type="ECO:0000256" key="2">
    <source>
        <dbReference type="ARBA" id="ARBA00011073"/>
    </source>
</evidence>
<protein>
    <submittedName>
        <fullName evidence="14">Type VII secretion-associated serine protease</fullName>
    </submittedName>
</protein>
<evidence type="ECO:0000259" key="13">
    <source>
        <dbReference type="Pfam" id="PF00082"/>
    </source>
</evidence>
<name>A0ABQ3X6N0_9ACTN</name>
<feature type="region of interest" description="Disordered" evidence="11">
    <location>
        <begin position="313"/>
        <end position="347"/>
    </location>
</feature>